<dbReference type="SUPFAM" id="SSF52058">
    <property type="entry name" value="L domain-like"/>
    <property type="match status" value="2"/>
</dbReference>
<evidence type="ECO:0000256" key="2">
    <source>
        <dbReference type="ARBA" id="ARBA00022737"/>
    </source>
</evidence>
<feature type="compositionally biased region" description="Low complexity" evidence="3">
    <location>
        <begin position="302"/>
        <end position="328"/>
    </location>
</feature>
<evidence type="ECO:0000256" key="1">
    <source>
        <dbReference type="ARBA" id="ARBA00022614"/>
    </source>
</evidence>
<dbReference type="PANTHER" id="PTHR48051">
    <property type="match status" value="1"/>
</dbReference>
<dbReference type="GeneID" id="36576331"/>
<dbReference type="SMART" id="SM00369">
    <property type="entry name" value="LRR_TYP"/>
    <property type="match status" value="9"/>
</dbReference>
<evidence type="ECO:0000256" key="3">
    <source>
        <dbReference type="SAM" id="MobiDB-lite"/>
    </source>
</evidence>
<feature type="compositionally biased region" description="Polar residues" evidence="3">
    <location>
        <begin position="205"/>
        <end position="216"/>
    </location>
</feature>
<keyword evidence="5" id="KW-1185">Reference proteome</keyword>
<feature type="compositionally biased region" description="Low complexity" evidence="3">
    <location>
        <begin position="157"/>
        <end position="173"/>
    </location>
</feature>
<feature type="region of interest" description="Disordered" evidence="3">
    <location>
        <begin position="767"/>
        <end position="789"/>
    </location>
</feature>
<reference evidence="4 5" key="1">
    <citation type="journal article" date="2018" name="New Phytol.">
        <title>Comparative genomics and transcriptomics depict ericoid mycorrhizal fungi as versatile saprotrophs and plant mutualists.</title>
        <authorList>
            <person name="Martino E."/>
            <person name="Morin E."/>
            <person name="Grelet G.A."/>
            <person name="Kuo A."/>
            <person name="Kohler A."/>
            <person name="Daghino S."/>
            <person name="Barry K.W."/>
            <person name="Cichocki N."/>
            <person name="Clum A."/>
            <person name="Dockter R.B."/>
            <person name="Hainaut M."/>
            <person name="Kuo R.C."/>
            <person name="LaButti K."/>
            <person name="Lindahl B.D."/>
            <person name="Lindquist E.A."/>
            <person name="Lipzen A."/>
            <person name="Khouja H.R."/>
            <person name="Magnuson J."/>
            <person name="Murat C."/>
            <person name="Ohm R.A."/>
            <person name="Singer S.W."/>
            <person name="Spatafora J.W."/>
            <person name="Wang M."/>
            <person name="Veneault-Fourrey C."/>
            <person name="Henrissat B."/>
            <person name="Grigoriev I.V."/>
            <person name="Martin F.M."/>
            <person name="Perotto S."/>
        </authorList>
    </citation>
    <scope>NUCLEOTIDE SEQUENCE [LARGE SCALE GENOMIC DNA]</scope>
    <source>
        <strain evidence="4 5">ATCC 22711</strain>
    </source>
</reference>
<dbReference type="EMBL" id="KZ679013">
    <property type="protein sequence ID" value="PSS15093.1"/>
    <property type="molecule type" value="Genomic_DNA"/>
</dbReference>
<dbReference type="Gene3D" id="3.80.10.10">
    <property type="entry name" value="Ribonuclease Inhibitor"/>
    <property type="match status" value="4"/>
</dbReference>
<dbReference type="OrthoDB" id="676979at2759"/>
<feature type="compositionally biased region" description="Pro residues" evidence="3">
    <location>
        <begin position="1"/>
        <end position="17"/>
    </location>
</feature>
<feature type="region of interest" description="Disordered" evidence="3">
    <location>
        <begin position="1"/>
        <end position="344"/>
    </location>
</feature>
<proteinExistence type="predicted"/>
<keyword evidence="1" id="KW-0433">Leucine-rich repeat</keyword>
<dbReference type="InterPro" id="IPR003591">
    <property type="entry name" value="Leu-rich_rpt_typical-subtyp"/>
</dbReference>
<feature type="compositionally biased region" description="Polar residues" evidence="3">
    <location>
        <begin position="773"/>
        <end position="789"/>
    </location>
</feature>
<evidence type="ECO:0000313" key="5">
    <source>
        <dbReference type="Proteomes" id="UP000241818"/>
    </source>
</evidence>
<evidence type="ECO:0000313" key="4">
    <source>
        <dbReference type="EMBL" id="PSS15093.1"/>
    </source>
</evidence>
<dbReference type="RefSeq" id="XP_024719692.1">
    <property type="nucleotide sequence ID" value="XM_024868250.1"/>
</dbReference>
<feature type="region of interest" description="Disordered" evidence="3">
    <location>
        <begin position="356"/>
        <end position="375"/>
    </location>
</feature>
<dbReference type="STRING" id="857342.A0A2T3AYG0"/>
<dbReference type="Proteomes" id="UP000241818">
    <property type="component" value="Unassembled WGS sequence"/>
</dbReference>
<dbReference type="AlphaFoldDB" id="A0A2T3AYG0"/>
<accession>A0A2T3AYG0</accession>
<dbReference type="GO" id="GO:0005737">
    <property type="term" value="C:cytoplasm"/>
    <property type="evidence" value="ECO:0007669"/>
    <property type="project" value="TreeGrafter"/>
</dbReference>
<organism evidence="4 5">
    <name type="scientific">Amorphotheca resinae ATCC 22711</name>
    <dbReference type="NCBI Taxonomy" id="857342"/>
    <lineage>
        <taxon>Eukaryota</taxon>
        <taxon>Fungi</taxon>
        <taxon>Dikarya</taxon>
        <taxon>Ascomycota</taxon>
        <taxon>Pezizomycotina</taxon>
        <taxon>Leotiomycetes</taxon>
        <taxon>Helotiales</taxon>
        <taxon>Amorphothecaceae</taxon>
        <taxon>Amorphotheca</taxon>
    </lineage>
</organism>
<dbReference type="PROSITE" id="PS51450">
    <property type="entry name" value="LRR"/>
    <property type="match status" value="3"/>
</dbReference>
<protein>
    <submittedName>
        <fullName evidence="4">Uncharacterized protein</fullName>
    </submittedName>
</protein>
<feature type="compositionally biased region" description="Polar residues" evidence="3">
    <location>
        <begin position="102"/>
        <end position="119"/>
    </location>
</feature>
<dbReference type="InterPro" id="IPR032675">
    <property type="entry name" value="LRR_dom_sf"/>
</dbReference>
<feature type="compositionally biased region" description="Polar residues" evidence="3">
    <location>
        <begin position="329"/>
        <end position="340"/>
    </location>
</feature>
<sequence>MDPSTPRPSGIPRPSRLPVPSTALRSAASRENLQRPAKPNANVVNPRLRSTPTATKSRDSTHFLPRDRPVEGYHAELDLSEDEGVREGRTFARGELDKRASSRNPSLSERTMETLQHIPSSPAIRHRNSSFFNSETPRRSSPSSRHASLHQNEISMGPPYRSLGSRPSSSSGPDKPNQLDFRASPNTFRTAQSTLPSHTPVKRQSIASFKTPSSARSAIEPASSASKLPSPRFGASLRQQSPSPFKTDADIPTIKSGSKTFSSRPLKPRASVNGLFRKPSMPNLDQSNELDRIGFVKKKKSTTFSNTSSEESSTLSKASKSTTTTTTSVSGDDQTGTPRKSSLALRDQIAKAKAAKRAADAKLGPRNPADQEEVPVIPSGTFDFGLHDDPFNQKVNQNDMKGLLRKRIDAARTDGRLNIAAMGFKEIPDEVLNMYSLESIGTQDGSWAESVDLKRLVAADNELELIHDDVFPDIDPREGAEDEDFKGNQFGGLETLDLHGNVLIALPLGLRRLELLTTLNLSNNKLGNDCFQIISQIPSLRDLKLAGNGLSGPLDASMTNLQNLEALDLQRNNLTSLPDGLAELVRLRVLNITENQFAALPFESLRQLPLMELLAAKNKLSGVLIAEDVDELPQLQVLDVTSNSLTRITESTRLSLPVLHQLSCSSNRLTDLPDMTSWVSLLTLIAEDNNISSIPEGFVTLPKIKNVDFSGNNIKVLDDNIGGMNSLDIFRISGNPLRDKKFSGMTTEDLKRALKARMAPVEQDVEKEASDGTFYSAQGSPVSSRPSSTDWLVKPGGILDRSNTESYSLNPVAAAHAAANHTIRVLELHHNVFKEIPSSIAFFAATLTTLSLARNELTSDTFLKEDLELPVLKELNLSCNTFNSVQPLIQRLQAPLLEKLDISFNRLTFLPPLKPHFPSLTSLFASNNTIKELSPESIKGLKVVDCSSNDISSLNARIGLLGGPGGLERLDVTGNRFKVPKYTILEKGTEATLTWLRDRIPAGEPTSPTDID</sequence>
<feature type="compositionally biased region" description="Polar residues" evidence="3">
    <location>
        <begin position="184"/>
        <end position="197"/>
    </location>
</feature>
<dbReference type="InParanoid" id="A0A2T3AYG0"/>
<gene>
    <name evidence="4" type="ORF">M430DRAFT_51727</name>
</gene>
<dbReference type="PANTHER" id="PTHR48051:SF61">
    <property type="entry name" value="LEUCINE-RICH REPEAT PROTEIN LRRA-LIKE"/>
    <property type="match status" value="1"/>
</dbReference>
<dbReference type="InterPro" id="IPR050216">
    <property type="entry name" value="LRR_domain-containing"/>
</dbReference>
<dbReference type="Pfam" id="PF13855">
    <property type="entry name" value="LRR_8"/>
    <property type="match status" value="1"/>
</dbReference>
<feature type="compositionally biased region" description="Basic and acidic residues" evidence="3">
    <location>
        <begin position="56"/>
        <end position="100"/>
    </location>
</feature>
<keyword evidence="2" id="KW-0677">Repeat</keyword>
<dbReference type="InterPro" id="IPR001611">
    <property type="entry name" value="Leu-rich_rpt"/>
</dbReference>
<name>A0A2T3AYG0_AMORE</name>
<dbReference type="SMART" id="SM00364">
    <property type="entry name" value="LRR_BAC"/>
    <property type="match status" value="6"/>
</dbReference>